<name>A0A510UM90_ALIFS</name>
<gene>
    <name evidence="1" type="ORF">AFI02nite_37800</name>
</gene>
<organism evidence="1 2">
    <name type="scientific">Aliivibrio fischeri</name>
    <name type="common">Vibrio fischeri</name>
    <dbReference type="NCBI Taxonomy" id="668"/>
    <lineage>
        <taxon>Bacteria</taxon>
        <taxon>Pseudomonadati</taxon>
        <taxon>Pseudomonadota</taxon>
        <taxon>Gammaproteobacteria</taxon>
        <taxon>Vibrionales</taxon>
        <taxon>Vibrionaceae</taxon>
        <taxon>Aliivibrio</taxon>
    </lineage>
</organism>
<dbReference type="RefSeq" id="WP_146866333.1">
    <property type="nucleotide sequence ID" value="NZ_BJTZ01000038.1"/>
</dbReference>
<accession>A0A510UM90</accession>
<evidence type="ECO:0000313" key="2">
    <source>
        <dbReference type="Proteomes" id="UP000321787"/>
    </source>
</evidence>
<comment type="caution">
    <text evidence="1">The sequence shown here is derived from an EMBL/GenBank/DDBJ whole genome shotgun (WGS) entry which is preliminary data.</text>
</comment>
<sequence length="232" mass="27197">MTNALTNDADILDEQELEALEQHYKEREQEHEKDRHNVKDRLSGHTFLKRCHLPMYWLARLREMHVGDTFIIASLRHHYDEMDFEGVAEIYAQKESKGVYKLHSNWTLLSKPSRPHRFSELTFKIEKGGIIAFTGKHSPENQHSFVLTSRYIQWLLKHVTTEDNQPYFDLGLPPFLSGVNVDKNSRTTRRFYPKGKHNEKGIHYLFNDEQMPKSMMECIVDYGIASGAINFS</sequence>
<dbReference type="EMBL" id="BJTZ01000038">
    <property type="protein sequence ID" value="GEK15744.1"/>
    <property type="molecule type" value="Genomic_DNA"/>
</dbReference>
<dbReference type="Proteomes" id="UP000321787">
    <property type="component" value="Unassembled WGS sequence"/>
</dbReference>
<dbReference type="AlphaFoldDB" id="A0A510UM90"/>
<reference evidence="1 2" key="1">
    <citation type="submission" date="2019-07" db="EMBL/GenBank/DDBJ databases">
        <title>Whole genome shotgun sequence of Aliivibrio fischeri NBRC 101058.</title>
        <authorList>
            <person name="Hosoyama A."/>
            <person name="Uohara A."/>
            <person name="Ohji S."/>
            <person name="Ichikawa N."/>
        </authorList>
    </citation>
    <scope>NUCLEOTIDE SEQUENCE [LARGE SCALE GENOMIC DNA]</scope>
    <source>
        <strain evidence="1 2">NBRC 101058</strain>
    </source>
</reference>
<proteinExistence type="predicted"/>
<protein>
    <submittedName>
        <fullName evidence="1">Uncharacterized protein</fullName>
    </submittedName>
</protein>
<evidence type="ECO:0000313" key="1">
    <source>
        <dbReference type="EMBL" id="GEK15744.1"/>
    </source>
</evidence>